<dbReference type="EMBL" id="UOFF01000318">
    <property type="protein sequence ID" value="VAW57032.1"/>
    <property type="molecule type" value="Genomic_DNA"/>
</dbReference>
<sequence length="327" mass="36579">MKQFKNILCIVDLEKGHKQVLERAVTLAENNHANLTVTTVASSSSTNIGVLERAFISTDLQVTILNNFKQELENLVKPYCQGINIETRILTGTPFLEIIREVLRNAHDLVIKCPASRDWLGHLFSSDDKNLLRKCPCPVWMVRPNTGESFDRVLAAIDLNDSYPSKELKTRHFLNEMVMDLGSSLVVSEFADLHVVHAWEAVGESELRHGAFMQRPADEVNAYVDQARQHHTQLLDTFMKEINNKLGEDTANYINPRLHMTKGSVCKVIPELAKELQVDCIVMGTVARTGVPGLFMGNTAETILDQLECSVLAIKPSDFVTPVALED</sequence>
<keyword evidence="2" id="KW-0963">Cytoplasm</keyword>
<evidence type="ECO:0000259" key="3">
    <source>
        <dbReference type="Pfam" id="PF00582"/>
    </source>
</evidence>
<feature type="domain" description="UspA" evidence="3">
    <location>
        <begin position="191"/>
        <end position="315"/>
    </location>
</feature>
<dbReference type="PANTHER" id="PTHR47892:SF1">
    <property type="entry name" value="UNIVERSAL STRESS PROTEIN E"/>
    <property type="match status" value="1"/>
</dbReference>
<dbReference type="PANTHER" id="PTHR47892">
    <property type="entry name" value="UNIVERSAL STRESS PROTEIN E"/>
    <property type="match status" value="1"/>
</dbReference>
<organism evidence="4">
    <name type="scientific">hydrothermal vent metagenome</name>
    <dbReference type="NCBI Taxonomy" id="652676"/>
    <lineage>
        <taxon>unclassified sequences</taxon>
        <taxon>metagenomes</taxon>
        <taxon>ecological metagenomes</taxon>
    </lineage>
</organism>
<dbReference type="Gene3D" id="3.40.50.12370">
    <property type="match status" value="1"/>
</dbReference>
<evidence type="ECO:0000256" key="2">
    <source>
        <dbReference type="ARBA" id="ARBA00022490"/>
    </source>
</evidence>
<evidence type="ECO:0000313" key="4">
    <source>
        <dbReference type="EMBL" id="VAW57032.1"/>
    </source>
</evidence>
<proteinExistence type="predicted"/>
<dbReference type="AlphaFoldDB" id="A0A3B0X0H9"/>
<feature type="domain" description="UspA" evidence="3">
    <location>
        <begin position="4"/>
        <end position="143"/>
    </location>
</feature>
<dbReference type="Pfam" id="PF00582">
    <property type="entry name" value="Usp"/>
    <property type="match status" value="2"/>
</dbReference>
<name>A0A3B0X0H9_9ZZZZ</name>
<dbReference type="InterPro" id="IPR006016">
    <property type="entry name" value="UspA"/>
</dbReference>
<accession>A0A3B0X0H9</accession>
<evidence type="ECO:0000256" key="1">
    <source>
        <dbReference type="ARBA" id="ARBA00004496"/>
    </source>
</evidence>
<dbReference type="SUPFAM" id="SSF52402">
    <property type="entry name" value="Adenine nucleotide alpha hydrolases-like"/>
    <property type="match status" value="2"/>
</dbReference>
<comment type="subcellular location">
    <subcellularLocation>
        <location evidence="1">Cytoplasm</location>
    </subcellularLocation>
</comment>
<gene>
    <name evidence="4" type="ORF">MNBD_GAMMA07-1470</name>
</gene>
<protein>
    <submittedName>
        <fullName evidence="4">Universal stress protein family 1</fullName>
    </submittedName>
</protein>
<reference evidence="4" key="1">
    <citation type="submission" date="2018-06" db="EMBL/GenBank/DDBJ databases">
        <authorList>
            <person name="Zhirakovskaya E."/>
        </authorList>
    </citation>
    <scope>NUCLEOTIDE SEQUENCE</scope>
</reference>
<dbReference type="GO" id="GO:0005737">
    <property type="term" value="C:cytoplasm"/>
    <property type="evidence" value="ECO:0007669"/>
    <property type="project" value="UniProtKB-SubCell"/>
</dbReference>